<dbReference type="InterPro" id="IPR007658">
    <property type="entry name" value="DUF594"/>
</dbReference>
<dbReference type="Proteomes" id="UP001231189">
    <property type="component" value="Unassembled WGS sequence"/>
</dbReference>
<proteinExistence type="predicted"/>
<reference evidence="1" key="1">
    <citation type="submission" date="2023-07" db="EMBL/GenBank/DDBJ databases">
        <title>A chromosome-level genome assembly of Lolium multiflorum.</title>
        <authorList>
            <person name="Chen Y."/>
            <person name="Copetti D."/>
            <person name="Kolliker R."/>
            <person name="Studer B."/>
        </authorList>
    </citation>
    <scope>NUCLEOTIDE SEQUENCE</scope>
    <source>
        <strain evidence="1">02402/16</strain>
        <tissue evidence="1">Leaf</tissue>
    </source>
</reference>
<evidence type="ECO:0000313" key="2">
    <source>
        <dbReference type="Proteomes" id="UP001231189"/>
    </source>
</evidence>
<protein>
    <recommendedName>
        <fullName evidence="3">DUF4220 domain-containing protein</fullName>
    </recommendedName>
</protein>
<dbReference type="Pfam" id="PF04578">
    <property type="entry name" value="DUF594"/>
    <property type="match status" value="1"/>
</dbReference>
<sequence>MLRIIVSGLHRWIVVKVARIMFRFIHRGEWDQKIEQHNLLMVARVKTRNIRYVKLQSEVKTRIFDSLKALITSASTPGPEENDSTESYIQSRNNGRLMSYLGVAFTDSEGSLPVPDSRRKLPVPSLIEILHDNLDGDTHKILAWHVATSLCQIRLLEDAGRDQDDLYTLPTSSFGDPDGFAALWPDYTAAATLSNYCVHLVTVALIPDNGLVASKVLDAVGGEARAALRGCRTWKQTHDRLMANAWAPDPTPDGTTIVKIGAQLAVELLRRYGGRDELWRRLSKFWTGYLLYLSASTRASKHQIHLQGRGELTTHLWALLSHAGFLGVNTEHGQLLLDPVDQTFA</sequence>
<evidence type="ECO:0000313" key="1">
    <source>
        <dbReference type="EMBL" id="KAK1646889.1"/>
    </source>
</evidence>
<accession>A0AAD8S7B9</accession>
<comment type="caution">
    <text evidence="1">The sequence shown here is derived from an EMBL/GenBank/DDBJ whole genome shotgun (WGS) entry which is preliminary data.</text>
</comment>
<keyword evidence="2" id="KW-1185">Reference proteome</keyword>
<dbReference type="PANTHER" id="PTHR31325">
    <property type="entry name" value="OS01G0798800 PROTEIN-RELATED"/>
    <property type="match status" value="1"/>
</dbReference>
<dbReference type="AlphaFoldDB" id="A0AAD8S7B9"/>
<gene>
    <name evidence="1" type="ORF">QYE76_064694</name>
</gene>
<name>A0AAD8S7B9_LOLMU</name>
<dbReference type="EMBL" id="JAUUTY010000004">
    <property type="protein sequence ID" value="KAK1646889.1"/>
    <property type="molecule type" value="Genomic_DNA"/>
</dbReference>
<organism evidence="1 2">
    <name type="scientific">Lolium multiflorum</name>
    <name type="common">Italian ryegrass</name>
    <name type="synonym">Lolium perenne subsp. multiflorum</name>
    <dbReference type="NCBI Taxonomy" id="4521"/>
    <lineage>
        <taxon>Eukaryota</taxon>
        <taxon>Viridiplantae</taxon>
        <taxon>Streptophyta</taxon>
        <taxon>Embryophyta</taxon>
        <taxon>Tracheophyta</taxon>
        <taxon>Spermatophyta</taxon>
        <taxon>Magnoliopsida</taxon>
        <taxon>Liliopsida</taxon>
        <taxon>Poales</taxon>
        <taxon>Poaceae</taxon>
        <taxon>BOP clade</taxon>
        <taxon>Pooideae</taxon>
        <taxon>Poodae</taxon>
        <taxon>Poeae</taxon>
        <taxon>Poeae Chloroplast Group 2 (Poeae type)</taxon>
        <taxon>Loliodinae</taxon>
        <taxon>Loliinae</taxon>
        <taxon>Lolium</taxon>
    </lineage>
</organism>
<evidence type="ECO:0008006" key="3">
    <source>
        <dbReference type="Google" id="ProtNLM"/>
    </source>
</evidence>